<organism evidence="2 3">
    <name type="scientific">Morus notabilis</name>
    <dbReference type="NCBI Taxonomy" id="981085"/>
    <lineage>
        <taxon>Eukaryota</taxon>
        <taxon>Viridiplantae</taxon>
        <taxon>Streptophyta</taxon>
        <taxon>Embryophyta</taxon>
        <taxon>Tracheophyta</taxon>
        <taxon>Spermatophyta</taxon>
        <taxon>Magnoliopsida</taxon>
        <taxon>eudicotyledons</taxon>
        <taxon>Gunneridae</taxon>
        <taxon>Pentapetalae</taxon>
        <taxon>rosids</taxon>
        <taxon>fabids</taxon>
        <taxon>Rosales</taxon>
        <taxon>Moraceae</taxon>
        <taxon>Moreae</taxon>
        <taxon>Morus</taxon>
    </lineage>
</organism>
<name>W9RWM0_9ROSA</name>
<dbReference type="Proteomes" id="UP000030645">
    <property type="component" value="Unassembled WGS sequence"/>
</dbReference>
<feature type="compositionally biased region" description="Low complexity" evidence="1">
    <location>
        <begin position="62"/>
        <end position="74"/>
    </location>
</feature>
<sequence length="1529" mass="172749">MVMNKGFETNAHRWAGKAKFAQQRAATVLRPRPINENQSGSGSDMDICSDSEFSPQDHKGFFSKSQFSSQNKPSDNGSLKVKKVFGEDEWSDSATSTEISFTQTSEGYCSSRVASKFSHDTLSAPPLVDSGSEMSQSVDQIPILGGHHKPYQADVDLEVDGFKVSKPVRLPAFQARLASEQGTWCAVVSYDACVRLCLHVWALRGSSEVHCFLENECALLRDAFGLRHVLLQSEDELLEKRSTELVSQGAAQKTRKTSGKIKLQGTELSFIFIFFPFQLLLFIMSSIKPYSDPWHCTVRKVKIGLEPPPSCFVLSTLKSSIVENESLQRRYLNVKSILSSTCKSIKRVHVAPQVPANASLSNRSLAYLHASTKYMKQVSAVLKIGATNLCSSSLSYDHQVVQETYSCLLKMKSSPDEDSVRLRPGSGEDYVFFPDGLADNLIVEVRDSKGCYYGRTLVQVAAIADSLEDKLKWWPIYSDPEHEPVGRVQLYINYTTTLGESNHPKCGSVAETMAYDFLLEVALKVQQFHQRNLLLKDPWRWLVIEFASYYGVSDAYTKLRYLSHIMDVATPTEYCLNLVYDLMSHVLMKENSRSTLSHQEKRILADIEDQVKDILALVFENYKSLDESSPSGMMDVFGPASGLVAPALAPAIKLYTLMHDILSPEAQLKFCRYFQAATKKRLRRHLTETDEFTQSNSERTPMDLPMSYGKMKSLILNIRNEVFTDMKIHNQHVLPSFIELPNISSSIYSVELGSRLHGFLVACPPPAPSPPVSELVIAAADFQRDLSLWNVNPVNGGVDAKKLFDPHINLWIQDKRHDLLDFCKQDKVKACGVGTQNSTTPFIDEMFVRLEATINEYQIILCRWPEYISLLENAIADVEKATVEAVEKQFGDVLLPLKDNLTNKIFGLKYVQRLSKGTVNTYLVPDELGIFLNSMRRLLDVLCPKIDSQMKSWSSCIPDDGRAVIGEHLNDVKVMLRSKFRSYGQAIVEKLADNTKVQSSTKLKNIIRDSKEAESDVQSRMQPLRDLLIKTIHHLDSVVEPTVFVQICKEFWERMGQDMLHLLEDGREKGSWYKGLRVAVSAATKKRLRRHLTETDEFTQSNSERTPMDLPMSYGKMKSLILNIRNEVFTDMKIHNQHVLPSFIELPNISSSIYSVELGSRLHGFLVACPPPAPSPPVSELVIAAADFQRDLSLWNVNPVNGGVDAKKLFDPHINLWIQDKRHDLLDFCKQDKVKACGVGTQNSTTPFIDEMFVRLEATINEYQIILCRWPEYISLLENAIADVEKATVEAVEKQFGDVLLPLKDNLTNKIFGLKYVQRLSKGTVNTYLVPDELGIFLNSMRRLLDVLCPKIDSQMKSWSSCIPDDGRAVIGEHLNDVKVMLRSKFRSYGQAIVEKLADNTKVQSSTKLKNIIRDSKEAESDVQSRMQPLRDLLIKTIHHLDSVVEPTVFVQICKEFWERMGQDMLHLLEDGREKGSWYKGLRVAVSILDDIFASEMQKLRGNSLQRKDLEPPGSIREIHSMLCKDAHY</sequence>
<feature type="region of interest" description="Disordered" evidence="1">
    <location>
        <begin position="25"/>
        <end position="79"/>
    </location>
</feature>
<protein>
    <submittedName>
        <fullName evidence="2">Uncharacterized protein</fullName>
    </submittedName>
</protein>
<dbReference type="PANTHER" id="PTHR31110">
    <property type="entry name" value="PESTICIDAL CRYSTAL CRY8BA PROTEIN"/>
    <property type="match status" value="1"/>
</dbReference>
<dbReference type="eggNOG" id="ENOG502QTE9">
    <property type="taxonomic scope" value="Eukaryota"/>
</dbReference>
<evidence type="ECO:0000313" key="2">
    <source>
        <dbReference type="EMBL" id="EXC14627.1"/>
    </source>
</evidence>
<dbReference type="PANTHER" id="PTHR31110:SF2">
    <property type="entry name" value="PESTICIDAL CRYSTAL CRY8BA PROTEIN"/>
    <property type="match status" value="1"/>
</dbReference>
<keyword evidence="3" id="KW-1185">Reference proteome</keyword>
<accession>W9RWM0</accession>
<reference evidence="3" key="1">
    <citation type="submission" date="2013-01" db="EMBL/GenBank/DDBJ databases">
        <title>Draft Genome Sequence of a Mulberry Tree, Morus notabilis C.K. Schneid.</title>
        <authorList>
            <person name="He N."/>
            <person name="Zhao S."/>
        </authorList>
    </citation>
    <scope>NUCLEOTIDE SEQUENCE</scope>
</reference>
<proteinExistence type="predicted"/>
<dbReference type="STRING" id="981085.W9RWM0"/>
<gene>
    <name evidence="2" type="ORF">L484_008546</name>
</gene>
<dbReference type="EMBL" id="KE345767">
    <property type="protein sequence ID" value="EXC14627.1"/>
    <property type="molecule type" value="Genomic_DNA"/>
</dbReference>
<evidence type="ECO:0000256" key="1">
    <source>
        <dbReference type="SAM" id="MobiDB-lite"/>
    </source>
</evidence>
<evidence type="ECO:0000313" key="3">
    <source>
        <dbReference type="Proteomes" id="UP000030645"/>
    </source>
</evidence>